<evidence type="ECO:0000256" key="4">
    <source>
        <dbReference type="ARBA" id="ARBA00021915"/>
    </source>
</evidence>
<keyword evidence="9" id="KW-0411">Iron-sulfur</keyword>
<comment type="similarity">
    <text evidence="2 11">Belongs to the DPH1/DPH2 family. DPH1 subfamily.</text>
</comment>
<dbReference type="InterPro" id="IPR042264">
    <property type="entry name" value="DPH1/DPH2_2"/>
</dbReference>
<dbReference type="Gene3D" id="3.40.50.11840">
    <property type="entry name" value="Diphthamide synthesis DPH1/DPH2 domain 1"/>
    <property type="match status" value="1"/>
</dbReference>
<dbReference type="PIRSF" id="PIRSF004967">
    <property type="entry name" value="DPH1"/>
    <property type="match status" value="1"/>
</dbReference>
<dbReference type="InterPro" id="IPR042265">
    <property type="entry name" value="DPH1/DPH2_3"/>
</dbReference>
<dbReference type="AlphaFoldDB" id="L0AW48"/>
<comment type="function">
    <text evidence="11">Catalyzes the first step of diphthamide biosynthesis, a post-translational modification of histidine which occurs in elongation factor 2.</text>
</comment>
<comment type="catalytic activity">
    <reaction evidence="10 11">
        <text>L-histidyl-[translation elongation factor 2] + S-adenosyl-L-methionine = 2-[(3S)-amino-3-carboxypropyl]-L-histidyl-[translation elongation factor 2] + S-methyl-5'-thioadenosine + H(+)</text>
        <dbReference type="Rhea" id="RHEA:36783"/>
        <dbReference type="Rhea" id="RHEA-COMP:9748"/>
        <dbReference type="Rhea" id="RHEA-COMP:9749"/>
        <dbReference type="ChEBI" id="CHEBI:15378"/>
        <dbReference type="ChEBI" id="CHEBI:17509"/>
        <dbReference type="ChEBI" id="CHEBI:29979"/>
        <dbReference type="ChEBI" id="CHEBI:59789"/>
        <dbReference type="ChEBI" id="CHEBI:73995"/>
        <dbReference type="EC" id="2.5.1.108"/>
    </reaction>
</comment>
<keyword evidence="7" id="KW-0479">Metal-binding</keyword>
<dbReference type="OrthoDB" id="1649088at2759"/>
<dbReference type="GeneID" id="15806133"/>
<comment type="pathway">
    <text evidence="1 11">Protein modification; peptidyl-diphthamide biosynthesis.</text>
</comment>
<evidence type="ECO:0000256" key="8">
    <source>
        <dbReference type="ARBA" id="ARBA00023004"/>
    </source>
</evidence>
<dbReference type="Gene3D" id="3.40.50.11850">
    <property type="entry name" value="Diphthamide synthesis DPH1/DPH2 domain 2"/>
    <property type="match status" value="1"/>
</dbReference>
<name>L0AW48_THEEQ</name>
<evidence type="ECO:0000256" key="11">
    <source>
        <dbReference type="PIRNR" id="PIRNR004967"/>
    </source>
</evidence>
<dbReference type="GO" id="GO:0046872">
    <property type="term" value="F:metal ion binding"/>
    <property type="evidence" value="ECO:0007669"/>
    <property type="project" value="UniProtKB-KW"/>
</dbReference>
<reference evidence="12 13" key="1">
    <citation type="journal article" date="2012" name="BMC Genomics">
        <title>Comparative genomic analysis and phylogenetic position of Theileria equi.</title>
        <authorList>
            <person name="Kappmeyer L.S."/>
            <person name="Thiagarajan M."/>
            <person name="Herndon D.R."/>
            <person name="Ramsay J.D."/>
            <person name="Caler E."/>
            <person name="Djikeng A."/>
            <person name="Gillespie J.J."/>
            <person name="Lau A.O."/>
            <person name="Roalson E.H."/>
            <person name="Silva J.C."/>
            <person name="Silva M.G."/>
            <person name="Suarez C.E."/>
            <person name="Ueti M.W."/>
            <person name="Nene V.M."/>
            <person name="Mealey R.H."/>
            <person name="Knowles D.P."/>
            <person name="Brayton K.A."/>
        </authorList>
    </citation>
    <scope>NUCLEOTIDE SEQUENCE [LARGE SCALE GENOMIC DNA]</scope>
    <source>
        <strain evidence="12 13">WA</strain>
    </source>
</reference>
<dbReference type="FunFam" id="3.40.50.11840:FF:000001">
    <property type="entry name" value="2-(3-amino-3-carboxypropyl)histidine synthase subunit 1"/>
    <property type="match status" value="1"/>
</dbReference>
<comment type="cofactor">
    <cofactor evidence="11">
        <name>[4Fe-4S] cluster</name>
        <dbReference type="ChEBI" id="CHEBI:49883"/>
    </cofactor>
    <text evidence="11">Binds 1 [4Fe-4S] cluster per subunit. The cluster is coordinated with 3 cysteines and an exchangeable S-adenosyl-L-methionine.</text>
</comment>
<dbReference type="STRING" id="1537102.L0AW48"/>
<dbReference type="eggNOG" id="KOG2648">
    <property type="taxonomic scope" value="Eukaryota"/>
</dbReference>
<dbReference type="GO" id="GO:0090560">
    <property type="term" value="F:2-(3-amino-3-carboxypropyl)histidine synthase activity"/>
    <property type="evidence" value="ECO:0007669"/>
    <property type="project" value="UniProtKB-UniRule"/>
</dbReference>
<dbReference type="Gene3D" id="3.40.50.11860">
    <property type="entry name" value="Diphthamide synthesis DPH1/DPH2 domain 3"/>
    <property type="match status" value="1"/>
</dbReference>
<keyword evidence="6 11" id="KW-0949">S-adenosyl-L-methionine</keyword>
<evidence type="ECO:0000313" key="13">
    <source>
        <dbReference type="Proteomes" id="UP000031512"/>
    </source>
</evidence>
<evidence type="ECO:0000256" key="2">
    <source>
        <dbReference type="ARBA" id="ARBA00010173"/>
    </source>
</evidence>
<dbReference type="PANTHER" id="PTHR10762">
    <property type="entry name" value="DIPHTHAMIDE BIOSYNTHESIS PROTEIN"/>
    <property type="match status" value="1"/>
</dbReference>
<protein>
    <recommendedName>
        <fullName evidence="4 11">2-(3-amino-3-carboxypropyl)histidine synthase subunit 1</fullName>
        <ecNumber evidence="3 11">2.5.1.108</ecNumber>
    </recommendedName>
</protein>
<sequence length="443" mass="49783">MDTDSLNNSLPNTGIRPVDSEIGRLAEYDEDFLSKVIAKALPSNYNFEVRKCIAKIRQKEASCVALQMPEGLLHWGCEISDILLFFCPSLTEVVIMADVTYGACCIDDLTAACLGCDLVIHYGHSCLIPINTVTLDCLYVFVEISFPADKLVDSIKTNFDENDHLIMLGTIQYSNVLRETAAKLDADDYFKYQVDIPQALPLLPGEVLGCTSPKIDVGKIRRKIANGSVEAENDALAVPNATDKIIFIADGRFHLESTLIQNPGIQLFRFDPFSKIFSEESYDLECLQNTRHDAIINARRSRKICIILSTLGRQGNTNIFKNISDLLTENKIDHFKLMLSEITLEKLESIDADAFIQVGCPRLSIDWGTSFKKPILNPYESYVAFGKVEYKRVYPMDYYSRAGGDWANYPANAKATDAVDPKEMIRQRLMQRSMNAKRVEYSS</sequence>
<dbReference type="InterPro" id="IPR016435">
    <property type="entry name" value="DPH1/DPH2"/>
</dbReference>
<evidence type="ECO:0000313" key="12">
    <source>
        <dbReference type="EMBL" id="AFZ79256.1"/>
    </source>
</evidence>
<dbReference type="VEuPathDB" id="PiroplasmaDB:BEWA_021030"/>
<evidence type="ECO:0000256" key="9">
    <source>
        <dbReference type="ARBA" id="ARBA00023014"/>
    </source>
</evidence>
<dbReference type="SFLD" id="SFLDS00032">
    <property type="entry name" value="Radical_SAM_3-amino-3-carboxyp"/>
    <property type="match status" value="1"/>
</dbReference>
<evidence type="ECO:0000256" key="3">
    <source>
        <dbReference type="ARBA" id="ARBA00012221"/>
    </source>
</evidence>
<dbReference type="EC" id="2.5.1.108" evidence="3 11"/>
<dbReference type="RefSeq" id="XP_004828922.1">
    <property type="nucleotide sequence ID" value="XM_004828865.1"/>
</dbReference>
<dbReference type="PANTHER" id="PTHR10762:SF1">
    <property type="entry name" value="2-(3-AMINO-3-CARBOXYPROPYL)HISTIDINE SYNTHASE SUBUNIT 1"/>
    <property type="match status" value="1"/>
</dbReference>
<keyword evidence="11" id="KW-0004">4Fe-4S</keyword>
<evidence type="ECO:0000256" key="10">
    <source>
        <dbReference type="ARBA" id="ARBA00048403"/>
    </source>
</evidence>
<keyword evidence="8" id="KW-0408">Iron</keyword>
<organism evidence="12 13">
    <name type="scientific">Theileria equi strain WA</name>
    <dbReference type="NCBI Taxonomy" id="1537102"/>
    <lineage>
        <taxon>Eukaryota</taxon>
        <taxon>Sar</taxon>
        <taxon>Alveolata</taxon>
        <taxon>Apicomplexa</taxon>
        <taxon>Aconoidasida</taxon>
        <taxon>Piroplasmida</taxon>
        <taxon>Theileriidae</taxon>
        <taxon>Theileria</taxon>
    </lineage>
</organism>
<evidence type="ECO:0000256" key="5">
    <source>
        <dbReference type="ARBA" id="ARBA00022679"/>
    </source>
</evidence>
<accession>L0AW48</accession>
<keyword evidence="13" id="KW-1185">Reference proteome</keyword>
<dbReference type="KEGG" id="beq:BEWA_021030"/>
<proteinExistence type="inferred from homology"/>
<dbReference type="EMBL" id="CP001669">
    <property type="protein sequence ID" value="AFZ79256.1"/>
    <property type="molecule type" value="Genomic_DNA"/>
</dbReference>
<dbReference type="UniPathway" id="UPA00559"/>
<evidence type="ECO:0000256" key="7">
    <source>
        <dbReference type="ARBA" id="ARBA00022723"/>
    </source>
</evidence>
<dbReference type="GO" id="GO:0051539">
    <property type="term" value="F:4 iron, 4 sulfur cluster binding"/>
    <property type="evidence" value="ECO:0007669"/>
    <property type="project" value="UniProtKB-UniRule"/>
</dbReference>
<dbReference type="InterPro" id="IPR042263">
    <property type="entry name" value="DPH1/DPH2_1"/>
</dbReference>
<dbReference type="Pfam" id="PF01866">
    <property type="entry name" value="Diphthamide_syn"/>
    <property type="match status" value="1"/>
</dbReference>
<dbReference type="InterPro" id="IPR035435">
    <property type="entry name" value="DPH1/DPH2_euk_archaea"/>
</dbReference>
<dbReference type="GO" id="GO:0017183">
    <property type="term" value="P:protein histidyl modification to diphthamide"/>
    <property type="evidence" value="ECO:0007669"/>
    <property type="project" value="UniProtKB-UniRule"/>
</dbReference>
<evidence type="ECO:0000256" key="1">
    <source>
        <dbReference type="ARBA" id="ARBA00005156"/>
    </source>
</evidence>
<dbReference type="NCBIfam" id="TIGR00322">
    <property type="entry name" value="diphth2_R"/>
    <property type="match status" value="1"/>
</dbReference>
<gene>
    <name evidence="12" type="ORF">BEWA_021030</name>
</gene>
<dbReference type="Proteomes" id="UP000031512">
    <property type="component" value="Chromosome 1"/>
</dbReference>
<evidence type="ECO:0000256" key="6">
    <source>
        <dbReference type="ARBA" id="ARBA00022691"/>
    </source>
</evidence>
<keyword evidence="5 11" id="KW-0808">Transferase</keyword>